<dbReference type="Gene3D" id="3.40.1190.20">
    <property type="match status" value="1"/>
</dbReference>
<dbReference type="EMBL" id="VULQ01000011">
    <property type="protein sequence ID" value="MSS78415.1"/>
    <property type="molecule type" value="Genomic_DNA"/>
</dbReference>
<keyword evidence="3 5" id="KW-0418">Kinase</keyword>
<dbReference type="AlphaFoldDB" id="A0A6N7VG46"/>
<evidence type="ECO:0000256" key="2">
    <source>
        <dbReference type="ARBA" id="ARBA00022679"/>
    </source>
</evidence>
<proteinExistence type="inferred from homology"/>
<sequence length="330" mass="36929">MKKVVTMGEMLLRLTPRHYKRLVQADSFRAIFGGGEANVAISLANLGHESLFVSKIPDNEIGLACKDVLDENGVNTDFLKFGGERLGLYYSEEGSGVRSSYVIYDRLNSSIAEASIDDFDFDEIFKNASIFHISGITPALSKSCKELTKIALKKAKEAGVFVSFDLNYRSTLWPLDEAVKFYEEVSPYIDLCIGVIPEIHPSFKGVFNEKSLEKMFEETYQRTGIKYITSTIRKSFSATDNRLSAGIYNGRDAHFTDEIDVRVEERIGGGDSYTAGLLCSLLDGKDKNDAVEFAIRASALKHTIKGDYNLSEREEVEDFVRGKHSGRIEW</sequence>
<dbReference type="PANTHER" id="PTHR43320:SF2">
    <property type="entry name" value="2-DEHYDRO-3-DEOXYGLUCONOKINASE_2-DEHYDRO-3-DEOXYGALACTONOKINASE"/>
    <property type="match status" value="1"/>
</dbReference>
<evidence type="ECO:0000259" key="4">
    <source>
        <dbReference type="Pfam" id="PF00294"/>
    </source>
</evidence>
<organism evidence="5 6">
    <name type="scientific">Anaerococcus porci</name>
    <dbReference type="NCBI Taxonomy" id="2652269"/>
    <lineage>
        <taxon>Bacteria</taxon>
        <taxon>Bacillati</taxon>
        <taxon>Bacillota</taxon>
        <taxon>Tissierellia</taxon>
        <taxon>Tissierellales</taxon>
        <taxon>Peptoniphilaceae</taxon>
        <taxon>Anaerococcus</taxon>
    </lineage>
</organism>
<dbReference type="Pfam" id="PF00294">
    <property type="entry name" value="PfkB"/>
    <property type="match status" value="1"/>
</dbReference>
<dbReference type="PANTHER" id="PTHR43320">
    <property type="entry name" value="SUGAR KINASE"/>
    <property type="match status" value="1"/>
</dbReference>
<evidence type="ECO:0000313" key="6">
    <source>
        <dbReference type="Proteomes" id="UP000441925"/>
    </source>
</evidence>
<evidence type="ECO:0000256" key="1">
    <source>
        <dbReference type="ARBA" id="ARBA00010688"/>
    </source>
</evidence>
<evidence type="ECO:0000256" key="3">
    <source>
        <dbReference type="ARBA" id="ARBA00022777"/>
    </source>
</evidence>
<keyword evidence="2" id="KW-0808">Transferase</keyword>
<dbReference type="RefSeq" id="WP_154541474.1">
    <property type="nucleotide sequence ID" value="NZ_JAXDSU010000090.1"/>
</dbReference>
<reference evidence="5 6" key="1">
    <citation type="submission" date="2019-08" db="EMBL/GenBank/DDBJ databases">
        <title>In-depth cultivation of the pig gut microbiome towards novel bacterial diversity and tailored functional studies.</title>
        <authorList>
            <person name="Wylensek D."/>
            <person name="Hitch T.C.A."/>
            <person name="Clavel T."/>
        </authorList>
    </citation>
    <scope>NUCLEOTIDE SEQUENCE [LARGE SCALE GENOMIC DNA]</scope>
    <source>
        <strain evidence="5 6">WCA-380-WT-2B</strain>
    </source>
</reference>
<dbReference type="SUPFAM" id="SSF53613">
    <property type="entry name" value="Ribokinase-like"/>
    <property type="match status" value="1"/>
</dbReference>
<name>A0A6N7VG46_9FIRM</name>
<keyword evidence="6" id="KW-1185">Reference proteome</keyword>
<comment type="caution">
    <text evidence="5">The sequence shown here is derived from an EMBL/GenBank/DDBJ whole genome shotgun (WGS) entry which is preliminary data.</text>
</comment>
<comment type="similarity">
    <text evidence="1">Belongs to the carbohydrate kinase PfkB family.</text>
</comment>
<dbReference type="GO" id="GO:0016301">
    <property type="term" value="F:kinase activity"/>
    <property type="evidence" value="ECO:0007669"/>
    <property type="project" value="UniProtKB-KW"/>
</dbReference>
<accession>A0A6N7VG46</accession>
<dbReference type="InterPro" id="IPR029056">
    <property type="entry name" value="Ribokinase-like"/>
</dbReference>
<dbReference type="CDD" id="cd01166">
    <property type="entry name" value="KdgK"/>
    <property type="match status" value="1"/>
</dbReference>
<evidence type="ECO:0000313" key="5">
    <source>
        <dbReference type="EMBL" id="MSS78415.1"/>
    </source>
</evidence>
<dbReference type="Proteomes" id="UP000441925">
    <property type="component" value="Unassembled WGS sequence"/>
</dbReference>
<dbReference type="InterPro" id="IPR052700">
    <property type="entry name" value="Carb_kinase_PfkB-like"/>
</dbReference>
<protein>
    <submittedName>
        <fullName evidence="5">Sugar kinase</fullName>
    </submittedName>
</protein>
<dbReference type="InterPro" id="IPR011611">
    <property type="entry name" value="PfkB_dom"/>
</dbReference>
<gene>
    <name evidence="5" type="ORF">FYJ26_08390</name>
</gene>
<feature type="domain" description="Carbohydrate kinase PfkB" evidence="4">
    <location>
        <begin position="1"/>
        <end position="309"/>
    </location>
</feature>